<keyword evidence="4 6" id="KW-1133">Transmembrane helix</keyword>
<gene>
    <name evidence="8" type="ORF">LPAF129_16950</name>
</gene>
<feature type="transmembrane region" description="Helical" evidence="6">
    <location>
        <begin position="12"/>
        <end position="30"/>
    </location>
</feature>
<evidence type="ECO:0000256" key="5">
    <source>
        <dbReference type="ARBA" id="ARBA00023136"/>
    </source>
</evidence>
<feature type="transmembrane region" description="Helical" evidence="6">
    <location>
        <begin position="124"/>
        <end position="149"/>
    </location>
</feature>
<feature type="transmembrane region" description="Helical" evidence="6">
    <location>
        <begin position="390"/>
        <end position="409"/>
    </location>
</feature>
<evidence type="ECO:0000256" key="6">
    <source>
        <dbReference type="SAM" id="Phobius"/>
    </source>
</evidence>
<name>A0ABQ5JIY4_9LACO</name>
<feature type="transmembrane region" description="Helical" evidence="6">
    <location>
        <begin position="170"/>
        <end position="192"/>
    </location>
</feature>
<protein>
    <recommendedName>
        <fullName evidence="7">Citrate transporter-like domain-containing protein</fullName>
    </recommendedName>
</protein>
<feature type="transmembrane region" description="Helical" evidence="6">
    <location>
        <begin position="362"/>
        <end position="384"/>
    </location>
</feature>
<dbReference type="PANTHER" id="PTHR10283">
    <property type="entry name" value="SOLUTE CARRIER FAMILY 13 MEMBER"/>
    <property type="match status" value="1"/>
</dbReference>
<keyword evidence="3 6" id="KW-0812">Transmembrane</keyword>
<evidence type="ECO:0000259" key="7">
    <source>
        <dbReference type="Pfam" id="PF03600"/>
    </source>
</evidence>
<sequence length="481" mass="51545">MENKRFIDGKTLVGLAIIAVFWFSGSWGGMSADAVKVAGTFLGTLFLWLTVDISWPSLLSLALLALIPAIGPDTVFTSSFGNSTFLFLLFTFIVTYTLSQTSMIKRIAVLFVTNRFAQRGPWSFTVSFFAVILLLGLFLSPTILFFLLLPILEEILQLLKLQKGEEFAGLLMVGLVAFTCLAAGMTPIAHVYPVIALGILKSLTQITVGNFAYMKFAVPAGLLIFVLVILAWKLLFKPDMSKFKRLTKNDFADVFAQRLTRREKWVIGIFIVVVLAWILPEPLKTLWPGIPVDLTKYGNAFPPLVGTVVLAVLNIEGRPLLNLKEALGQGVSWPTLLMSTGTLALGAALTNPKVGLLKVVQFGMGSLIKGQSLALIVVLFIVWAALESSFSSHIMTVQVVVSLAVPTALATGKLNVAALACVLGMVASTGIAAPSAMPATAAASGSGWINTAGLMKYGLVLLVVVILVMSVVAYPLAASFL</sequence>
<feature type="transmembrane region" description="Helical" evidence="6">
    <location>
        <begin position="212"/>
        <end position="236"/>
    </location>
</feature>
<dbReference type="RefSeq" id="WP_244056154.1">
    <property type="nucleotide sequence ID" value="NZ_BQXH01000017.1"/>
</dbReference>
<feature type="transmembrane region" description="Helical" evidence="6">
    <location>
        <begin position="83"/>
        <end position="104"/>
    </location>
</feature>
<organism evidence="8 9">
    <name type="scientific">Ligilactobacillus pabuli</name>
    <dbReference type="NCBI Taxonomy" id="2886039"/>
    <lineage>
        <taxon>Bacteria</taxon>
        <taxon>Bacillati</taxon>
        <taxon>Bacillota</taxon>
        <taxon>Bacilli</taxon>
        <taxon>Lactobacillales</taxon>
        <taxon>Lactobacillaceae</taxon>
        <taxon>Ligilactobacillus</taxon>
    </lineage>
</organism>
<feature type="transmembrane region" description="Helical" evidence="6">
    <location>
        <begin position="45"/>
        <end position="71"/>
    </location>
</feature>
<feature type="transmembrane region" description="Helical" evidence="6">
    <location>
        <begin position="457"/>
        <end position="477"/>
    </location>
</feature>
<feature type="transmembrane region" description="Helical" evidence="6">
    <location>
        <begin position="416"/>
        <end position="437"/>
    </location>
</feature>
<evidence type="ECO:0000256" key="4">
    <source>
        <dbReference type="ARBA" id="ARBA00022989"/>
    </source>
</evidence>
<evidence type="ECO:0000313" key="8">
    <source>
        <dbReference type="EMBL" id="GKS82009.1"/>
    </source>
</evidence>
<evidence type="ECO:0000256" key="3">
    <source>
        <dbReference type="ARBA" id="ARBA00022692"/>
    </source>
</evidence>
<proteinExistence type="predicted"/>
<dbReference type="Pfam" id="PF03600">
    <property type="entry name" value="CitMHS"/>
    <property type="match status" value="1"/>
</dbReference>
<dbReference type="Proteomes" id="UP001055149">
    <property type="component" value="Unassembled WGS sequence"/>
</dbReference>
<comment type="caution">
    <text evidence="8">The sequence shown here is derived from an EMBL/GenBank/DDBJ whole genome shotgun (WGS) entry which is preliminary data.</text>
</comment>
<accession>A0ABQ5JIY4</accession>
<feature type="transmembrane region" description="Helical" evidence="6">
    <location>
        <begin position="265"/>
        <end position="283"/>
    </location>
</feature>
<dbReference type="InterPro" id="IPR004680">
    <property type="entry name" value="Cit_transptr-like_dom"/>
</dbReference>
<evidence type="ECO:0000256" key="1">
    <source>
        <dbReference type="ARBA" id="ARBA00004141"/>
    </source>
</evidence>
<evidence type="ECO:0000313" key="9">
    <source>
        <dbReference type="Proteomes" id="UP001055149"/>
    </source>
</evidence>
<feature type="domain" description="Citrate transporter-like" evidence="7">
    <location>
        <begin position="45"/>
        <end position="423"/>
    </location>
</feature>
<keyword evidence="9" id="KW-1185">Reference proteome</keyword>
<evidence type="ECO:0000256" key="2">
    <source>
        <dbReference type="ARBA" id="ARBA00022448"/>
    </source>
</evidence>
<keyword evidence="2" id="KW-0813">Transport</keyword>
<reference evidence="8" key="1">
    <citation type="journal article" date="2022" name="Int. J. Syst. Evol. Microbiol.">
        <title>A novel species of lactic acid bacteria, Ligilactobacillus pabuli sp. nov., isolated from alfalfa silage.</title>
        <authorList>
            <person name="Tohno M."/>
            <person name="Tanizawa Y."/>
            <person name="Sawada H."/>
            <person name="Sakamoto M."/>
            <person name="Ohkuma M."/>
            <person name="Kobayashi H."/>
        </authorList>
    </citation>
    <scope>NUCLEOTIDE SEQUENCE</scope>
    <source>
        <strain evidence="8">AF129</strain>
    </source>
</reference>
<feature type="transmembrane region" description="Helical" evidence="6">
    <location>
        <begin position="331"/>
        <end position="350"/>
    </location>
</feature>
<keyword evidence="5 6" id="KW-0472">Membrane</keyword>
<dbReference type="EMBL" id="BQXH01000017">
    <property type="protein sequence ID" value="GKS82009.1"/>
    <property type="molecule type" value="Genomic_DNA"/>
</dbReference>
<comment type="subcellular location">
    <subcellularLocation>
        <location evidence="1">Membrane</location>
        <topology evidence="1">Multi-pass membrane protein</topology>
    </subcellularLocation>
</comment>